<keyword evidence="2" id="KW-1185">Reference proteome</keyword>
<dbReference type="STRING" id="757424.Hsero_1692"/>
<evidence type="ECO:0000313" key="1">
    <source>
        <dbReference type="EMBL" id="ADJ63205.1"/>
    </source>
</evidence>
<dbReference type="Proteomes" id="UP000000329">
    <property type="component" value="Chromosome"/>
</dbReference>
<reference evidence="1 2" key="1">
    <citation type="submission" date="2010-04" db="EMBL/GenBank/DDBJ databases">
        <title>The genome of Herbaspirillum seropedicae SmR1, an endophytic, nitrogen-fixing, plant-growth promoting beta-Proteobacteria.</title>
        <authorList>
            <person name="Pedrosa F.O."/>
            <person name="Monteiro R.A."/>
            <person name="Wassem R."/>
            <person name="Cruz L.M."/>
            <person name="Ayub R.A."/>
            <person name="Colauto N.B."/>
            <person name="Fernandez M.A."/>
            <person name="Fungaro M.H.P."/>
            <person name="Grisard E.C."/>
            <person name="Hungria M."/>
            <person name="Madeira H.M.F."/>
            <person name="Nodari R.O."/>
            <person name="Osaku C.A."/>
            <person name="Petzl-Erler M.L."/>
            <person name="Terenzi H."/>
            <person name="Vieira L.G.E."/>
            <person name="Almeida M.I.M."/>
            <person name="Alves L.R."/>
            <person name="Arantes O.M.N."/>
            <person name="Balsanelli E."/>
            <person name="Barcellos F.G."/>
            <person name="Baura V.A."/>
            <person name="Binde D.R."/>
            <person name="Campo R.J."/>
            <person name="Chubatsu L.S."/>
            <person name="Chueire L.M.O."/>
            <person name="Ciferri R.R."/>
            <person name="Correa L.C."/>
            <person name="da Conceicao Silva J.L."/>
            <person name="Dabul A.N.G."/>
            <person name="Dambros B.P."/>
            <person name="Faoro H."/>
            <person name="Favetti A."/>
            <person name="Friedermann G."/>
            <person name="Furlaneto M.C."/>
            <person name="Gasques L.S."/>
            <person name="Gimenes C.C.T."/>
            <person name="Gioppo N.M.R."/>
            <person name="Glienke-Blanco C."/>
            <person name="Godoy L.P."/>
            <person name="Guerra M.P."/>
            <person name="Karp S."/>
            <person name="Kava-Cordeiro V."/>
            <person name="Margarido V.P."/>
            <person name="Mathioni S.M."/>
            <person name="Menck-Soares M.A."/>
            <person name="Murace N.K."/>
            <person name="Nicolas M.F."/>
            <person name="Oliveira C.E.C."/>
            <person name="Pagnan N.A.B."/>
            <person name="Pamphile J.A."/>
            <person name="Patussi E.V."/>
            <person name="Pereira L.F.P."/>
            <person name="Pereira-Ferrari L."/>
            <person name="Pinto F.G.S."/>
            <person name="Precoma C."/>
            <person name="Prioli A.J."/>
            <person name="Prioli S.M.A.P."/>
            <person name="Raittz R.T."/>
            <person name="Ramos H.J.O."/>
            <person name="Ribeiro E.M.S.F."/>
            <person name="Rigo L.U."/>
            <person name="Rocha C.L.M.S.C."/>
            <person name="Rocha S.N."/>
            <person name="Santos K."/>
            <person name="Satori D."/>
            <person name="Silva A.G."/>
            <person name="Simao R.C.G."/>
            <person name="Soares M.A.M."/>
            <person name="Souza E.M."/>
            <person name="Steffens M.B.R."/>
            <person name="Steindel M."/>
            <person name="Tadra-Sfeir M.Z."/>
            <person name="Takahashi E.K."/>
            <person name="Torres R.A."/>
            <person name="Valle J.S."/>
            <person name="Vernal J.I."/>
            <person name="Vilas-Boas L.A."/>
            <person name="Watanabe M.A.E."/>
            <person name="Weiss V.A."/>
            <person name="Yates M.A."/>
            <person name="Souza E.M."/>
        </authorList>
    </citation>
    <scope>NUCLEOTIDE SEQUENCE [LARGE SCALE GENOMIC DNA]</scope>
    <source>
        <strain evidence="1 2">SmR1</strain>
    </source>
</reference>
<gene>
    <name evidence="1" type="ordered locus">Hsero_1692</name>
</gene>
<dbReference type="KEGG" id="hse:Hsero_1692"/>
<dbReference type="AlphaFoldDB" id="D8IQU4"/>
<sequence length="179" mass="19990">MVHFRLIVSRESFYNPTDRTLSEPMNNPGVNMPALAALDADELRVMITSVNKLTNQMAVLTDYFERAGSRLHQQQTEDLDKAVERILREGYGPEETGSIELELAMPVLRAVGAEVFVKKLLWGEEEDDLTLACAMAKVIPQFECLVQEHPFLLLSQAADCLDAIRNFRLPGTPNDGLTA</sequence>
<proteinExistence type="predicted"/>
<accession>D8IQU4</accession>
<dbReference type="EMBL" id="CP002039">
    <property type="protein sequence ID" value="ADJ63205.1"/>
    <property type="molecule type" value="Genomic_DNA"/>
</dbReference>
<dbReference type="HOGENOM" id="CLU_1501533_0_0_4"/>
<protein>
    <submittedName>
        <fullName evidence="1">Uncharacterized protein</fullName>
    </submittedName>
</protein>
<name>D8IQU4_HERSS</name>
<evidence type="ECO:0000313" key="2">
    <source>
        <dbReference type="Proteomes" id="UP000000329"/>
    </source>
</evidence>
<organism evidence="1 2">
    <name type="scientific">Herbaspirillum seropedicae (strain SmR1)</name>
    <dbReference type="NCBI Taxonomy" id="757424"/>
    <lineage>
        <taxon>Bacteria</taxon>
        <taxon>Pseudomonadati</taxon>
        <taxon>Pseudomonadota</taxon>
        <taxon>Betaproteobacteria</taxon>
        <taxon>Burkholderiales</taxon>
        <taxon>Oxalobacteraceae</taxon>
        <taxon>Herbaspirillum</taxon>
    </lineage>
</organism>